<protein>
    <submittedName>
        <fullName evidence="1">Phosphoserine phosphatase 1</fullName>
        <ecNumber evidence="1">3.1.3.3</ecNumber>
    </submittedName>
</protein>
<organism evidence="1 2">
    <name type="scientific">Crateriforma conspicua</name>
    <dbReference type="NCBI Taxonomy" id="2527996"/>
    <lineage>
        <taxon>Bacteria</taxon>
        <taxon>Pseudomonadati</taxon>
        <taxon>Planctomycetota</taxon>
        <taxon>Planctomycetia</taxon>
        <taxon>Planctomycetales</taxon>
        <taxon>Planctomycetaceae</taxon>
        <taxon>Crateriforma</taxon>
    </lineage>
</organism>
<dbReference type="InterPro" id="IPR013078">
    <property type="entry name" value="His_Pase_superF_clade-1"/>
</dbReference>
<dbReference type="RefSeq" id="WP_197137993.1">
    <property type="nucleotide sequence ID" value="NZ_SJPZ01000002.1"/>
</dbReference>
<comment type="caution">
    <text evidence="1">The sequence shown here is derived from an EMBL/GenBank/DDBJ whole genome shotgun (WGS) entry which is preliminary data.</text>
</comment>
<dbReference type="PANTHER" id="PTHR48100:SF59">
    <property type="entry name" value="ADENOSYLCOBALAMIN_ALPHA-RIBAZOLE PHOSPHATASE"/>
    <property type="match status" value="1"/>
</dbReference>
<dbReference type="InterPro" id="IPR029033">
    <property type="entry name" value="His_PPase_superfam"/>
</dbReference>
<dbReference type="AlphaFoldDB" id="A0A5C6FJY1"/>
<dbReference type="PANTHER" id="PTHR48100">
    <property type="entry name" value="BROAD-SPECIFICITY PHOSPHATASE YOR283W-RELATED"/>
    <property type="match status" value="1"/>
</dbReference>
<gene>
    <name evidence="1" type="primary">pspA_2</name>
    <name evidence="1" type="ORF">V7x_41300</name>
</gene>
<dbReference type="EMBL" id="SJPZ01000002">
    <property type="protein sequence ID" value="TWU62400.1"/>
    <property type="molecule type" value="Genomic_DNA"/>
</dbReference>
<evidence type="ECO:0000313" key="2">
    <source>
        <dbReference type="Proteomes" id="UP000316476"/>
    </source>
</evidence>
<dbReference type="Proteomes" id="UP000316476">
    <property type="component" value="Unassembled WGS sequence"/>
</dbReference>
<reference evidence="1 2" key="1">
    <citation type="submission" date="2019-02" db="EMBL/GenBank/DDBJ databases">
        <title>Deep-cultivation of Planctomycetes and their phenomic and genomic characterization uncovers novel biology.</title>
        <authorList>
            <person name="Wiegand S."/>
            <person name="Jogler M."/>
            <person name="Boedeker C."/>
            <person name="Pinto D."/>
            <person name="Vollmers J."/>
            <person name="Rivas-Marin E."/>
            <person name="Kohn T."/>
            <person name="Peeters S.H."/>
            <person name="Heuer A."/>
            <person name="Rast P."/>
            <person name="Oberbeckmann S."/>
            <person name="Bunk B."/>
            <person name="Jeske O."/>
            <person name="Meyerdierks A."/>
            <person name="Storesund J.E."/>
            <person name="Kallscheuer N."/>
            <person name="Luecker S."/>
            <person name="Lage O.M."/>
            <person name="Pohl T."/>
            <person name="Merkel B.J."/>
            <person name="Hornburger P."/>
            <person name="Mueller R.-W."/>
            <person name="Bruemmer F."/>
            <person name="Labrenz M."/>
            <person name="Spormann A.M."/>
            <person name="Op Den Camp H."/>
            <person name="Overmann J."/>
            <person name="Amann R."/>
            <person name="Jetten M.S.M."/>
            <person name="Mascher T."/>
            <person name="Medema M.H."/>
            <person name="Devos D.P."/>
            <person name="Kaster A.-K."/>
            <person name="Ovreas L."/>
            <person name="Rohde M."/>
            <person name="Galperin M.Y."/>
            <person name="Jogler C."/>
        </authorList>
    </citation>
    <scope>NUCLEOTIDE SEQUENCE [LARGE SCALE GENOMIC DNA]</scope>
    <source>
        <strain evidence="1 2">V7</strain>
    </source>
</reference>
<sequence length="196" mass="21844">MMLLSRAPQRAQVLLIRPGSTEFDEQGRIKGSLDIPLSKSGKREVASMASELSNLNVGVIYASPCRSAQQTAKRLAEGRDVRVKTIECLRNIDHGLWHGKLIEEVRRNQPRVYRAGQESPDDFCPPEGEPISMAKERVRKGIRKLIRRPGGCVIAMIVPDPLATLVESCLRGEQLSNLWQAETRAADWTLIETTTS</sequence>
<proteinExistence type="predicted"/>
<dbReference type="GO" id="GO:0005737">
    <property type="term" value="C:cytoplasm"/>
    <property type="evidence" value="ECO:0007669"/>
    <property type="project" value="TreeGrafter"/>
</dbReference>
<evidence type="ECO:0000313" key="1">
    <source>
        <dbReference type="EMBL" id="TWU62400.1"/>
    </source>
</evidence>
<dbReference type="Pfam" id="PF00300">
    <property type="entry name" value="His_Phos_1"/>
    <property type="match status" value="1"/>
</dbReference>
<accession>A0A5C6FJY1</accession>
<keyword evidence="1" id="KW-0378">Hydrolase</keyword>
<dbReference type="InterPro" id="IPR050275">
    <property type="entry name" value="PGM_Phosphatase"/>
</dbReference>
<dbReference type="CDD" id="cd07067">
    <property type="entry name" value="HP_PGM_like"/>
    <property type="match status" value="1"/>
</dbReference>
<dbReference type="EC" id="3.1.3.3" evidence="1"/>
<name>A0A5C6FJY1_9PLAN</name>
<dbReference type="GO" id="GO:0016791">
    <property type="term" value="F:phosphatase activity"/>
    <property type="evidence" value="ECO:0007669"/>
    <property type="project" value="TreeGrafter"/>
</dbReference>
<dbReference type="Gene3D" id="3.40.50.1240">
    <property type="entry name" value="Phosphoglycerate mutase-like"/>
    <property type="match status" value="1"/>
</dbReference>
<dbReference type="SUPFAM" id="SSF53254">
    <property type="entry name" value="Phosphoglycerate mutase-like"/>
    <property type="match status" value="1"/>
</dbReference>